<accession>A0A385ST81</accession>
<organism evidence="2 3">
    <name type="scientific">Chryseolinea soli</name>
    <dbReference type="NCBI Taxonomy" id="2321403"/>
    <lineage>
        <taxon>Bacteria</taxon>
        <taxon>Pseudomonadati</taxon>
        <taxon>Bacteroidota</taxon>
        <taxon>Cytophagia</taxon>
        <taxon>Cytophagales</taxon>
        <taxon>Fulvivirgaceae</taxon>
        <taxon>Chryseolinea</taxon>
    </lineage>
</organism>
<feature type="signal peptide" evidence="1">
    <location>
        <begin position="1"/>
        <end position="20"/>
    </location>
</feature>
<keyword evidence="3" id="KW-1185">Reference proteome</keyword>
<evidence type="ECO:0000313" key="3">
    <source>
        <dbReference type="Proteomes" id="UP000266183"/>
    </source>
</evidence>
<evidence type="ECO:0000313" key="2">
    <source>
        <dbReference type="EMBL" id="AYB32890.1"/>
    </source>
</evidence>
<reference evidence="3" key="1">
    <citation type="submission" date="2018-09" db="EMBL/GenBank/DDBJ databases">
        <title>Chryseolinea sp. KIS68-18 isolated from soil.</title>
        <authorList>
            <person name="Weon H.-Y."/>
            <person name="Kwon S.-W."/>
            <person name="Lee S.A."/>
        </authorList>
    </citation>
    <scope>NUCLEOTIDE SEQUENCE [LARGE SCALE GENOMIC DNA]</scope>
    <source>
        <strain evidence="3">KIS68-18</strain>
    </source>
</reference>
<dbReference type="PROSITE" id="PS51257">
    <property type="entry name" value="PROKAR_LIPOPROTEIN"/>
    <property type="match status" value="1"/>
</dbReference>
<dbReference type="Proteomes" id="UP000266183">
    <property type="component" value="Chromosome"/>
</dbReference>
<sequence>MKRNFYRGLLLLVGFPLVFGACNKDDDPAPDPLVGTWKRDVYRLKDLPANFSNYEDFPFDTYYYGSAEAGLTLTITNDKNYTRKFDLYLNPDVSEGGTWTKEGTKLTLKSTDTNFGEEEFTIEGDITSSSVSMVLSQAATFSLLPNAVSDTLTTAWANAHPETVTPYQQSVDVTVELVFDKVTTP</sequence>
<dbReference type="OrthoDB" id="961488at2"/>
<evidence type="ECO:0008006" key="4">
    <source>
        <dbReference type="Google" id="ProtNLM"/>
    </source>
</evidence>
<dbReference type="KEGG" id="chk:D4L85_20930"/>
<protein>
    <recommendedName>
        <fullName evidence="4">Lipocalin-like domain-containing protein</fullName>
    </recommendedName>
</protein>
<evidence type="ECO:0000256" key="1">
    <source>
        <dbReference type="SAM" id="SignalP"/>
    </source>
</evidence>
<name>A0A385ST81_9BACT</name>
<keyword evidence="1" id="KW-0732">Signal</keyword>
<dbReference type="EMBL" id="CP032382">
    <property type="protein sequence ID" value="AYB32890.1"/>
    <property type="molecule type" value="Genomic_DNA"/>
</dbReference>
<feature type="chain" id="PRO_5017218972" description="Lipocalin-like domain-containing protein" evidence="1">
    <location>
        <begin position="21"/>
        <end position="185"/>
    </location>
</feature>
<proteinExistence type="predicted"/>
<dbReference type="AlphaFoldDB" id="A0A385ST81"/>
<dbReference type="RefSeq" id="WP_119756138.1">
    <property type="nucleotide sequence ID" value="NZ_CP032382.1"/>
</dbReference>
<gene>
    <name evidence="2" type="ORF">D4L85_20930</name>
</gene>